<evidence type="ECO:0000256" key="4">
    <source>
        <dbReference type="ARBA" id="ARBA00022597"/>
    </source>
</evidence>
<dbReference type="GO" id="GO:0005524">
    <property type="term" value="F:ATP binding"/>
    <property type="evidence" value="ECO:0007669"/>
    <property type="project" value="UniProtKB-KW"/>
</dbReference>
<keyword evidence="8" id="KW-1278">Translocase</keyword>
<evidence type="ECO:0000256" key="5">
    <source>
        <dbReference type="ARBA" id="ARBA00022737"/>
    </source>
</evidence>
<keyword evidence="3" id="KW-1003">Cell membrane</keyword>
<dbReference type="SUPFAM" id="SSF52540">
    <property type="entry name" value="P-loop containing nucleoside triphosphate hydrolases"/>
    <property type="match status" value="2"/>
</dbReference>
<keyword evidence="7 11" id="KW-0067">ATP-binding</keyword>
<dbReference type="PANTHER" id="PTHR43790">
    <property type="entry name" value="CARBOHYDRATE TRANSPORT ATP-BINDING PROTEIN MG119-RELATED"/>
    <property type="match status" value="1"/>
</dbReference>
<name>A0A7H1NU83_9PROT</name>
<dbReference type="Pfam" id="PF00005">
    <property type="entry name" value="ABC_tran"/>
    <property type="match status" value="2"/>
</dbReference>
<feature type="domain" description="ABC transporter" evidence="10">
    <location>
        <begin position="21"/>
        <end position="255"/>
    </location>
</feature>
<keyword evidence="5" id="KW-0677">Repeat</keyword>
<dbReference type="InterPro" id="IPR027417">
    <property type="entry name" value="P-loop_NTPase"/>
</dbReference>
<accession>A0A7H1NU83</accession>
<evidence type="ECO:0000256" key="3">
    <source>
        <dbReference type="ARBA" id="ARBA00022475"/>
    </source>
</evidence>
<evidence type="ECO:0000256" key="2">
    <source>
        <dbReference type="ARBA" id="ARBA00022448"/>
    </source>
</evidence>
<dbReference type="Proteomes" id="UP000516349">
    <property type="component" value="Chromosome"/>
</dbReference>
<dbReference type="SMART" id="SM00382">
    <property type="entry name" value="AAA"/>
    <property type="match status" value="1"/>
</dbReference>
<evidence type="ECO:0000259" key="10">
    <source>
        <dbReference type="PROSITE" id="PS50893"/>
    </source>
</evidence>
<keyword evidence="4" id="KW-0762">Sugar transport</keyword>
<dbReference type="EMBL" id="CP060244">
    <property type="protein sequence ID" value="QNT79343.1"/>
    <property type="molecule type" value="Genomic_DNA"/>
</dbReference>
<dbReference type="InterPro" id="IPR017871">
    <property type="entry name" value="ABC_transporter-like_CS"/>
</dbReference>
<dbReference type="PANTHER" id="PTHR43790:SF4">
    <property type="entry name" value="GUANOSINE IMPORT ATP-BINDING PROTEIN NUPO"/>
    <property type="match status" value="1"/>
</dbReference>
<dbReference type="CDD" id="cd03216">
    <property type="entry name" value="ABC_Carb_Monos_I"/>
    <property type="match status" value="1"/>
</dbReference>
<dbReference type="GO" id="GO:0016887">
    <property type="term" value="F:ATP hydrolysis activity"/>
    <property type="evidence" value="ECO:0007669"/>
    <property type="project" value="InterPro"/>
</dbReference>
<sequence length="538" mass="58954">MKKELDFIPPKSWVPGTPPLVKLMGISKYFPGVIANEAIEIDIWPGEIHALVGENGAGKSTLMNILTGLYQPDRGEIIIDGYGQVFTSPQDAIHHGIGMVHQHFKLVEAFSVADNIHLAWEQTPFFLSRKAMIKRTAQLAEKYKFPVNPTAQVKNLSAGEQQRVEILRVLSRNARVLILDEPTAVLTAQETEDLFFALRTLREQGKAVVVISHKLNEVMTLCDRVSVLRNGRKIATHLTEDCNEKMLATLMVGHEVARPVRQEITAVEIKSNNPVLSFKNVSVGGQVPLDACSFDIYAGEILGIAGVIGNGQKELSELASGMIAPCSGEVEIEGRRITQFTPDGFAAAGIGHIPEDRLHTALALELSVVDNLMVRKYRLSPIGYGIVYNPKEAFKQAQAFIKAAHVALKDSFTRIGNLSGGNQQRLIAQREIAQARKLLVAAYPNRGLDIKAIEDMQHLIRGLRDQGVAILLFSEDIDELLALSDRVGVLFHGKLMGIQPASQLSREALGLMMGGQAMSDAEHVKVSSVHTTVMEAHL</sequence>
<dbReference type="RefSeq" id="WP_203413516.1">
    <property type="nucleotide sequence ID" value="NZ_CP060244.1"/>
</dbReference>
<dbReference type="PROSITE" id="PS50893">
    <property type="entry name" value="ABC_TRANSPORTER_2"/>
    <property type="match status" value="2"/>
</dbReference>
<organism evidence="11 12">
    <name type="scientific">Entomobacter blattae</name>
    <dbReference type="NCBI Taxonomy" id="2762277"/>
    <lineage>
        <taxon>Bacteria</taxon>
        <taxon>Pseudomonadati</taxon>
        <taxon>Pseudomonadota</taxon>
        <taxon>Alphaproteobacteria</taxon>
        <taxon>Acetobacterales</taxon>
        <taxon>Acetobacteraceae</taxon>
        <taxon>Entomobacter</taxon>
    </lineage>
</organism>
<dbReference type="AlphaFoldDB" id="A0A7H1NU83"/>
<dbReference type="InterPro" id="IPR003593">
    <property type="entry name" value="AAA+_ATPase"/>
</dbReference>
<dbReference type="GO" id="GO:0005886">
    <property type="term" value="C:plasma membrane"/>
    <property type="evidence" value="ECO:0007669"/>
    <property type="project" value="UniProtKB-SubCell"/>
</dbReference>
<feature type="domain" description="ABC transporter" evidence="10">
    <location>
        <begin position="269"/>
        <end position="517"/>
    </location>
</feature>
<dbReference type="PROSITE" id="PS00211">
    <property type="entry name" value="ABC_TRANSPORTER_1"/>
    <property type="match status" value="1"/>
</dbReference>
<keyword evidence="12" id="KW-1185">Reference proteome</keyword>
<reference evidence="11 12" key="1">
    <citation type="submission" date="2020-08" db="EMBL/GenBank/DDBJ databases">
        <title>Complete genome sequence of Entomobacter blattae G55GP.</title>
        <authorList>
            <person name="Poehlein A."/>
            <person name="Guzman J."/>
            <person name="Daniel R."/>
            <person name="Vilcinskas A."/>
        </authorList>
    </citation>
    <scope>NUCLEOTIDE SEQUENCE [LARGE SCALE GENOMIC DNA]</scope>
    <source>
        <strain evidence="11 12">G55GP</strain>
    </source>
</reference>
<evidence type="ECO:0000313" key="12">
    <source>
        <dbReference type="Proteomes" id="UP000516349"/>
    </source>
</evidence>
<evidence type="ECO:0000256" key="7">
    <source>
        <dbReference type="ARBA" id="ARBA00022840"/>
    </source>
</evidence>
<dbReference type="FunFam" id="3.40.50.300:FF:000127">
    <property type="entry name" value="Ribose import ATP-binding protein RbsA"/>
    <property type="match status" value="1"/>
</dbReference>
<comment type="subcellular location">
    <subcellularLocation>
        <location evidence="1">Cell membrane</location>
        <topology evidence="1">Peripheral membrane protein</topology>
    </subcellularLocation>
</comment>
<gene>
    <name evidence="11" type="primary">mglA</name>
    <name evidence="11" type="ORF">JGUZn3_21400</name>
</gene>
<keyword evidence="6" id="KW-0547">Nucleotide-binding</keyword>
<evidence type="ECO:0000256" key="6">
    <source>
        <dbReference type="ARBA" id="ARBA00022741"/>
    </source>
</evidence>
<evidence type="ECO:0000256" key="9">
    <source>
        <dbReference type="ARBA" id="ARBA00023136"/>
    </source>
</evidence>
<evidence type="ECO:0000313" key="11">
    <source>
        <dbReference type="EMBL" id="QNT79343.1"/>
    </source>
</evidence>
<dbReference type="Gene3D" id="3.40.50.300">
    <property type="entry name" value="P-loop containing nucleotide triphosphate hydrolases"/>
    <property type="match status" value="2"/>
</dbReference>
<keyword evidence="2" id="KW-0813">Transport</keyword>
<evidence type="ECO:0000256" key="8">
    <source>
        <dbReference type="ARBA" id="ARBA00022967"/>
    </source>
</evidence>
<dbReference type="KEGG" id="ebla:JGUZn3_21400"/>
<proteinExistence type="predicted"/>
<protein>
    <submittedName>
        <fullName evidence="11">Galactose/methyl galactoside import ATP-binding protein MglA</fullName>
    </submittedName>
</protein>
<dbReference type="CDD" id="cd03215">
    <property type="entry name" value="ABC_Carb_Monos_II"/>
    <property type="match status" value="1"/>
</dbReference>
<dbReference type="InterPro" id="IPR003439">
    <property type="entry name" value="ABC_transporter-like_ATP-bd"/>
</dbReference>
<evidence type="ECO:0000256" key="1">
    <source>
        <dbReference type="ARBA" id="ARBA00004202"/>
    </source>
</evidence>
<dbReference type="InterPro" id="IPR050107">
    <property type="entry name" value="ABC_carbohydrate_import_ATPase"/>
</dbReference>
<keyword evidence="9" id="KW-0472">Membrane</keyword>